<protein>
    <submittedName>
        <fullName evidence="1">Uncharacterized protein</fullName>
    </submittedName>
</protein>
<keyword evidence="2" id="KW-1185">Reference proteome</keyword>
<dbReference type="HOGENOM" id="CLU_2484166_0_0_1"/>
<proteinExistence type="predicted"/>
<dbReference type="Proteomes" id="UP000054018">
    <property type="component" value="Unassembled WGS sequence"/>
</dbReference>
<name>A0A0C9YYP5_9AGAM</name>
<reference evidence="2" key="2">
    <citation type="submission" date="2015-01" db="EMBL/GenBank/DDBJ databases">
        <title>Evolutionary Origins and Diversification of the Mycorrhizal Mutualists.</title>
        <authorList>
            <consortium name="DOE Joint Genome Institute"/>
            <consortium name="Mycorrhizal Genomics Consortium"/>
            <person name="Kohler A."/>
            <person name="Kuo A."/>
            <person name="Nagy L.G."/>
            <person name="Floudas D."/>
            <person name="Copeland A."/>
            <person name="Barry K.W."/>
            <person name="Cichocki N."/>
            <person name="Veneault-Fourrey C."/>
            <person name="LaButti K."/>
            <person name="Lindquist E.A."/>
            <person name="Lipzen A."/>
            <person name="Lundell T."/>
            <person name="Morin E."/>
            <person name="Murat C."/>
            <person name="Riley R."/>
            <person name="Ohm R."/>
            <person name="Sun H."/>
            <person name="Tunlid A."/>
            <person name="Henrissat B."/>
            <person name="Grigoriev I.V."/>
            <person name="Hibbett D.S."/>
            <person name="Martin F."/>
        </authorList>
    </citation>
    <scope>NUCLEOTIDE SEQUENCE [LARGE SCALE GENOMIC DNA]</scope>
    <source>
        <strain evidence="2">441</strain>
    </source>
</reference>
<evidence type="ECO:0000313" key="2">
    <source>
        <dbReference type="Proteomes" id="UP000054018"/>
    </source>
</evidence>
<organism evidence="1 2">
    <name type="scientific">Pisolithus microcarpus 441</name>
    <dbReference type="NCBI Taxonomy" id="765257"/>
    <lineage>
        <taxon>Eukaryota</taxon>
        <taxon>Fungi</taxon>
        <taxon>Dikarya</taxon>
        <taxon>Basidiomycota</taxon>
        <taxon>Agaricomycotina</taxon>
        <taxon>Agaricomycetes</taxon>
        <taxon>Agaricomycetidae</taxon>
        <taxon>Boletales</taxon>
        <taxon>Sclerodermatineae</taxon>
        <taxon>Pisolithaceae</taxon>
        <taxon>Pisolithus</taxon>
    </lineage>
</organism>
<evidence type="ECO:0000313" key="1">
    <source>
        <dbReference type="EMBL" id="KIK15302.1"/>
    </source>
</evidence>
<dbReference type="EMBL" id="KN833897">
    <property type="protein sequence ID" value="KIK15302.1"/>
    <property type="molecule type" value="Genomic_DNA"/>
</dbReference>
<gene>
    <name evidence="1" type="ORF">PISMIDRAFT_329573</name>
</gene>
<dbReference type="AlphaFoldDB" id="A0A0C9YYP5"/>
<accession>A0A0C9YYP5</accession>
<sequence>MEDNLSLRWMKWGCGSFARVLYNFRAPPGWSPWRLAGSPSSERVHQSRVQPPRHSIQIFMITIIMIRISYPHAPPPWRRPPSIRVDR</sequence>
<reference evidence="1 2" key="1">
    <citation type="submission" date="2014-04" db="EMBL/GenBank/DDBJ databases">
        <authorList>
            <consortium name="DOE Joint Genome Institute"/>
            <person name="Kuo A."/>
            <person name="Kohler A."/>
            <person name="Costa M.D."/>
            <person name="Nagy L.G."/>
            <person name="Floudas D."/>
            <person name="Copeland A."/>
            <person name="Barry K.W."/>
            <person name="Cichocki N."/>
            <person name="Veneault-Fourrey C."/>
            <person name="LaButti K."/>
            <person name="Lindquist E.A."/>
            <person name="Lipzen A."/>
            <person name="Lundell T."/>
            <person name="Morin E."/>
            <person name="Murat C."/>
            <person name="Sun H."/>
            <person name="Tunlid A."/>
            <person name="Henrissat B."/>
            <person name="Grigoriev I.V."/>
            <person name="Hibbett D.S."/>
            <person name="Martin F."/>
            <person name="Nordberg H.P."/>
            <person name="Cantor M.N."/>
            <person name="Hua S.X."/>
        </authorList>
    </citation>
    <scope>NUCLEOTIDE SEQUENCE [LARGE SCALE GENOMIC DNA]</scope>
    <source>
        <strain evidence="1 2">441</strain>
    </source>
</reference>